<organism evidence="1 2">
    <name type="scientific">Pseudomonas versuta</name>
    <dbReference type="NCBI Taxonomy" id="1788301"/>
    <lineage>
        <taxon>Bacteria</taxon>
        <taxon>Pseudomonadati</taxon>
        <taxon>Pseudomonadota</taxon>
        <taxon>Gammaproteobacteria</taxon>
        <taxon>Pseudomonadales</taxon>
        <taxon>Pseudomonadaceae</taxon>
        <taxon>Pseudomonas</taxon>
    </lineage>
</organism>
<name>A0A853ZY27_9PSED</name>
<evidence type="ECO:0000313" key="2">
    <source>
        <dbReference type="Proteomes" id="UP000185990"/>
    </source>
</evidence>
<dbReference type="AlphaFoldDB" id="A0A853ZY27"/>
<evidence type="ECO:0000313" key="1">
    <source>
        <dbReference type="EMBL" id="OKA19351.1"/>
    </source>
</evidence>
<dbReference type="InterPro" id="IPR029032">
    <property type="entry name" value="AhpD-like"/>
</dbReference>
<gene>
    <name evidence="1" type="ORF">BOH74_18385</name>
</gene>
<reference evidence="1 2" key="1">
    <citation type="submission" date="2016-11" db="EMBL/GenBank/DDBJ databases">
        <title>Draft genome of Pseudomonas versuta A4R1.12.</title>
        <authorList>
            <person name="See-Too W.-S."/>
        </authorList>
    </citation>
    <scope>NUCLEOTIDE SEQUENCE [LARGE SCALE GENOMIC DNA]</scope>
    <source>
        <strain evidence="1 2">A4R1.12</strain>
    </source>
</reference>
<dbReference type="SUPFAM" id="SSF69118">
    <property type="entry name" value="AhpD-like"/>
    <property type="match status" value="1"/>
</dbReference>
<dbReference type="Proteomes" id="UP000185990">
    <property type="component" value="Unassembled WGS sequence"/>
</dbReference>
<dbReference type="EMBL" id="MPJD01000032">
    <property type="protein sequence ID" value="OKA19351.1"/>
    <property type="molecule type" value="Genomic_DNA"/>
</dbReference>
<dbReference type="RefSeq" id="WP_073510238.1">
    <property type="nucleotide sequence ID" value="NZ_MPJD01000032.1"/>
</dbReference>
<sequence>MNSPAILDLLDRLLLDAGGPVQQLRQARAKVVSATQGSYETLFDPDLPGNLSPEERLLVAWYACLLTPHGPLAAHYRELLHLEPRVLAAVEEEALHTLGQPRLEAILGFTRTLVLDPVAGDRAALEQLLAAGLAPVDVVTLGQLIAFISYQVRLAAGLSALQALGAAQ</sequence>
<protein>
    <recommendedName>
        <fullName evidence="3">CMD domain protein</fullName>
    </recommendedName>
</protein>
<evidence type="ECO:0008006" key="3">
    <source>
        <dbReference type="Google" id="ProtNLM"/>
    </source>
</evidence>
<dbReference type="Gene3D" id="1.20.1290.10">
    <property type="entry name" value="AhpD-like"/>
    <property type="match status" value="1"/>
</dbReference>
<proteinExistence type="predicted"/>
<accession>A0A853ZY27</accession>
<comment type="caution">
    <text evidence="1">The sequence shown here is derived from an EMBL/GenBank/DDBJ whole genome shotgun (WGS) entry which is preliminary data.</text>
</comment>